<dbReference type="EMBL" id="SHOE01000032">
    <property type="protein sequence ID" value="NKJ70279.1"/>
    <property type="molecule type" value="Genomic_DNA"/>
</dbReference>
<dbReference type="Proteomes" id="UP000778757">
    <property type="component" value="Unassembled WGS sequence"/>
</dbReference>
<keyword evidence="2" id="KW-1185">Reference proteome</keyword>
<dbReference type="RefSeq" id="WP_193448387.1">
    <property type="nucleotide sequence ID" value="NZ_SHOE01000032.1"/>
</dbReference>
<evidence type="ECO:0000313" key="1">
    <source>
        <dbReference type="EMBL" id="NKJ70279.1"/>
    </source>
</evidence>
<gene>
    <name evidence="1" type="ORF">EX191_21375</name>
</gene>
<organism evidence="1 2">
    <name type="scientific">Vibrio chemaguriensis</name>
    <dbReference type="NCBI Taxonomy" id="2527672"/>
    <lineage>
        <taxon>Bacteria</taxon>
        <taxon>Pseudomonadati</taxon>
        <taxon>Pseudomonadota</taxon>
        <taxon>Gammaproteobacteria</taxon>
        <taxon>Vibrionales</taxon>
        <taxon>Vibrionaceae</taxon>
        <taxon>Vibrio</taxon>
    </lineage>
</organism>
<reference evidence="1 2" key="1">
    <citation type="journal article" date="2019" name="Curr. Microbiol.">
        <title>Vibrio chemaguriensis sp. nov., from Sundarbans, Bay of Bengal.</title>
        <authorList>
            <person name="Ghosh A."/>
            <person name="Bhadury P."/>
        </authorList>
    </citation>
    <scope>NUCLEOTIDE SEQUENCE [LARGE SCALE GENOMIC DNA]</scope>
    <source>
        <strain evidence="1 2">Iso1</strain>
    </source>
</reference>
<comment type="caution">
    <text evidence="1">The sequence shown here is derived from an EMBL/GenBank/DDBJ whole genome shotgun (WGS) entry which is preliminary data.</text>
</comment>
<name>A0ABX1I258_9VIBR</name>
<evidence type="ECO:0000313" key="2">
    <source>
        <dbReference type="Proteomes" id="UP000778757"/>
    </source>
</evidence>
<proteinExistence type="predicted"/>
<sequence length="296" mass="33704">MNIRIFSIITFSMVSIGCSSSKLDDTYVGTSDIHYRQLGETNFVSSLHYKKPDKNTCLQKGDHLDIRFDTQVFYSAFEGWAENLSEGSFLGIGDDRNDTNEIGVFLTIEELPRKSASTEAFISEKTETNSTKIQDRMIYSSFSRKSSHPLNMTNKLVYSSKYSGADLLLKIEVREFDKDNGEGVTEVIKLLSEEASKYTQIANPLIGDFLDDMGHAAKNGLYKDDVIAAYEVELVSCGSYSVDKQLYLAEGQLLFLRHSQKSDFQRKKNLVWDEEEHRIKGNKSNAFTSFWVYKRQ</sequence>
<protein>
    <recommendedName>
        <fullName evidence="3">SH3 domain-containing protein</fullName>
    </recommendedName>
</protein>
<evidence type="ECO:0008006" key="3">
    <source>
        <dbReference type="Google" id="ProtNLM"/>
    </source>
</evidence>
<dbReference type="PROSITE" id="PS51257">
    <property type="entry name" value="PROKAR_LIPOPROTEIN"/>
    <property type="match status" value="1"/>
</dbReference>
<accession>A0ABX1I258</accession>